<feature type="domain" description="Amidohydrolase 3" evidence="1">
    <location>
        <begin position="51"/>
        <end position="541"/>
    </location>
</feature>
<dbReference type="EMBL" id="CACRUA010000025">
    <property type="protein sequence ID" value="VYU38188.1"/>
    <property type="molecule type" value="Genomic_DNA"/>
</dbReference>
<keyword evidence="2" id="KW-0378">Hydrolase</keyword>
<dbReference type="Pfam" id="PF07969">
    <property type="entry name" value="Amidohydro_3"/>
    <property type="match status" value="1"/>
</dbReference>
<dbReference type="Gene3D" id="3.20.20.140">
    <property type="entry name" value="Metal-dependent hydrolases"/>
    <property type="match status" value="1"/>
</dbReference>
<accession>A0A6N3EEI4</accession>
<dbReference type="SUPFAM" id="SSF51556">
    <property type="entry name" value="Metallo-dependent hydrolases"/>
    <property type="match status" value="1"/>
</dbReference>
<gene>
    <name evidence="2" type="primary">nfdA_1</name>
    <name evidence="2" type="ORF">CSLFYP84_02034</name>
</gene>
<dbReference type="Gene3D" id="2.30.40.10">
    <property type="entry name" value="Urease, subunit C, domain 1"/>
    <property type="match status" value="1"/>
</dbReference>
<dbReference type="EC" id="3.5.1.91" evidence="2"/>
<protein>
    <submittedName>
        <fullName evidence="2">N-substituted formamide deformylase</fullName>
        <ecNumber evidence="2">3.5.1.91</ecNumber>
    </submittedName>
</protein>
<evidence type="ECO:0000313" key="2">
    <source>
        <dbReference type="EMBL" id="VYU38188.1"/>
    </source>
</evidence>
<dbReference type="InterPro" id="IPR011059">
    <property type="entry name" value="Metal-dep_hydrolase_composite"/>
</dbReference>
<name>A0A6N3EEI4_CLOSY</name>
<dbReference type="AlphaFoldDB" id="A0A6N3EEI4"/>
<sequence>MQRADTILVNGVICTVDPSFRFVQALAVGDDKILYCGNNRQALQLQGDGTKIIDLEGKLVLPGTFDAHIHAAYAGLSLSPDFVKVEPEDASNLKELNDRIREKAGNLPADTWIIGWGFKIRQVEEWAREERMPTWKDIEEGSLGHPVILNDGGLHTMLVSKQALKLAGITKDTRFKKEEGIMFRFEDGSPTGLFTDFGTQAAVGRAAYHLQGREMDECLIRMQRKMNSYGITSHNDIVGPGGNDICFGTYGEEAIRGYERLRREGKLTARVFINLLAGKGGVQSYDTIIGGLEEMNLPEFGDRKWVRADAVKIFGDDGWERDLPPEKNGYCMFPGETQEEQGEELRRTIRELHHRGWQTAIHLTGGRGIDISVDALSEAEEEEPGRDLRHFILHASSSSKENIKKCVRHEIGCGAQAVGGYEFGGETDYKVLLDGGMLVAEGSDAPALPMNWMKGLHFLVSRRAKDGKVYHPEMAIDIREAVRMYTIYPAYQNHAEDFCGSLEVGKCADLQVLDRNIFEIPADEIEHTEVLMTMCGGRVVYRKGDSI</sequence>
<dbReference type="PANTHER" id="PTHR22642:SF2">
    <property type="entry name" value="PROTEIN LONG AFTER FAR-RED 3"/>
    <property type="match status" value="1"/>
</dbReference>
<proteinExistence type="predicted"/>
<reference evidence="2" key="1">
    <citation type="submission" date="2019-11" db="EMBL/GenBank/DDBJ databases">
        <authorList>
            <person name="Feng L."/>
        </authorList>
    </citation>
    <scope>NUCLEOTIDE SEQUENCE</scope>
    <source>
        <strain evidence="2">CsymbiosumLFYP84</strain>
    </source>
</reference>
<dbReference type="GO" id="GO:0016810">
    <property type="term" value="F:hydrolase activity, acting on carbon-nitrogen (but not peptide) bonds"/>
    <property type="evidence" value="ECO:0007669"/>
    <property type="project" value="InterPro"/>
</dbReference>
<dbReference type="Gene3D" id="3.10.310.70">
    <property type="match status" value="1"/>
</dbReference>
<organism evidence="2">
    <name type="scientific">Clostridium symbiosum</name>
    <name type="common">Bacteroides symbiosus</name>
    <dbReference type="NCBI Taxonomy" id="1512"/>
    <lineage>
        <taxon>Bacteria</taxon>
        <taxon>Bacillati</taxon>
        <taxon>Bacillota</taxon>
        <taxon>Clostridia</taxon>
        <taxon>Lachnospirales</taxon>
        <taxon>Lachnospiraceae</taxon>
        <taxon>Otoolea</taxon>
    </lineage>
</organism>
<dbReference type="RefSeq" id="WP_009298015.1">
    <property type="nucleotide sequence ID" value="NZ_CACRUA010000025.1"/>
</dbReference>
<dbReference type="PANTHER" id="PTHR22642">
    <property type="entry name" value="IMIDAZOLONEPROPIONASE"/>
    <property type="match status" value="1"/>
</dbReference>
<dbReference type="SUPFAM" id="SSF51338">
    <property type="entry name" value="Composite domain of metallo-dependent hydrolases"/>
    <property type="match status" value="1"/>
</dbReference>
<dbReference type="InterPro" id="IPR013108">
    <property type="entry name" value="Amidohydro_3"/>
</dbReference>
<evidence type="ECO:0000259" key="1">
    <source>
        <dbReference type="Pfam" id="PF07969"/>
    </source>
</evidence>
<dbReference type="InterPro" id="IPR032466">
    <property type="entry name" value="Metal_Hydrolase"/>
</dbReference>